<dbReference type="GO" id="GO:0034506">
    <property type="term" value="C:chromosome, centromeric core domain"/>
    <property type="evidence" value="ECO:0007669"/>
    <property type="project" value="TreeGrafter"/>
</dbReference>
<dbReference type="GO" id="GO:0072686">
    <property type="term" value="C:mitotic spindle"/>
    <property type="evidence" value="ECO:0007669"/>
    <property type="project" value="TreeGrafter"/>
</dbReference>
<dbReference type="GO" id="GO:0045144">
    <property type="term" value="P:meiotic sister chromatid segregation"/>
    <property type="evidence" value="ECO:0007669"/>
    <property type="project" value="TreeGrafter"/>
</dbReference>
<evidence type="ECO:0000259" key="3">
    <source>
        <dbReference type="Pfam" id="PF12539"/>
    </source>
</evidence>
<dbReference type="InterPro" id="IPR038608">
    <property type="entry name" value="Csm1/Pcs1_C_sf"/>
</dbReference>
<dbReference type="STRING" id="133381.A0A2T9ZCN6"/>
<feature type="coiled-coil region" evidence="1">
    <location>
        <begin position="336"/>
        <end position="384"/>
    </location>
</feature>
<proteinExistence type="predicted"/>
<keyword evidence="5" id="KW-1185">Reference proteome</keyword>
<dbReference type="Proteomes" id="UP000245609">
    <property type="component" value="Unassembled WGS sequence"/>
</dbReference>
<feature type="region of interest" description="Disordered" evidence="2">
    <location>
        <begin position="117"/>
        <end position="158"/>
    </location>
</feature>
<dbReference type="OrthoDB" id="2431049at2759"/>
<feature type="domain" description="Monopolin complex subunit Csm1/Pcs1 C-terminal" evidence="3">
    <location>
        <begin position="415"/>
        <end position="488"/>
    </location>
</feature>
<organism evidence="4 5">
    <name type="scientific">Smittium megazygosporum</name>
    <dbReference type="NCBI Taxonomy" id="133381"/>
    <lineage>
        <taxon>Eukaryota</taxon>
        <taxon>Fungi</taxon>
        <taxon>Fungi incertae sedis</taxon>
        <taxon>Zoopagomycota</taxon>
        <taxon>Kickxellomycotina</taxon>
        <taxon>Harpellomycetes</taxon>
        <taxon>Harpellales</taxon>
        <taxon>Legeriomycetaceae</taxon>
        <taxon>Smittium</taxon>
    </lineage>
</organism>
<accession>A0A2T9ZCN6</accession>
<dbReference type="PANTHER" id="PTHR28006:SF1">
    <property type="entry name" value="MONOPOLIN COMPLEX SUBUNIT CSM1"/>
    <property type="match status" value="1"/>
</dbReference>
<dbReference type="AlphaFoldDB" id="A0A2T9ZCN6"/>
<comment type="caution">
    <text evidence="4">The sequence shown here is derived from an EMBL/GenBank/DDBJ whole genome shotgun (WGS) entry which is preliminary data.</text>
</comment>
<dbReference type="GO" id="GO:0005730">
    <property type="term" value="C:nucleolus"/>
    <property type="evidence" value="ECO:0007669"/>
    <property type="project" value="TreeGrafter"/>
</dbReference>
<evidence type="ECO:0000256" key="2">
    <source>
        <dbReference type="SAM" id="MobiDB-lite"/>
    </source>
</evidence>
<evidence type="ECO:0000313" key="4">
    <source>
        <dbReference type="EMBL" id="PVV02364.1"/>
    </source>
</evidence>
<evidence type="ECO:0000256" key="1">
    <source>
        <dbReference type="SAM" id="Coils"/>
    </source>
</evidence>
<dbReference type="Gene3D" id="3.90.1150.80">
    <property type="match status" value="1"/>
</dbReference>
<evidence type="ECO:0000313" key="5">
    <source>
        <dbReference type="Proteomes" id="UP000245609"/>
    </source>
</evidence>
<dbReference type="Pfam" id="PF12539">
    <property type="entry name" value="Csm1"/>
    <property type="match status" value="1"/>
</dbReference>
<protein>
    <recommendedName>
        <fullName evidence="3">Monopolin complex subunit Csm1/Pcs1 C-terminal domain-containing protein</fullName>
    </recommendedName>
</protein>
<keyword evidence="1" id="KW-0175">Coiled coil</keyword>
<reference evidence="4 5" key="1">
    <citation type="journal article" date="2018" name="MBio">
        <title>Comparative Genomics Reveals the Core Gene Toolbox for the Fungus-Insect Symbiosis.</title>
        <authorList>
            <person name="Wang Y."/>
            <person name="Stata M."/>
            <person name="Wang W."/>
            <person name="Stajich J.E."/>
            <person name="White M.M."/>
            <person name="Moncalvo J.M."/>
        </authorList>
    </citation>
    <scope>NUCLEOTIDE SEQUENCE [LARGE SCALE GENOMIC DNA]</scope>
    <source>
        <strain evidence="4 5">SC-DP-2</strain>
    </source>
</reference>
<name>A0A2T9ZCN6_9FUNG</name>
<dbReference type="InterPro" id="IPR040349">
    <property type="entry name" value="Csm1/Pcs1"/>
</dbReference>
<dbReference type="GO" id="GO:1990644">
    <property type="term" value="F:microtubule site clamp"/>
    <property type="evidence" value="ECO:0007669"/>
    <property type="project" value="TreeGrafter"/>
</dbReference>
<gene>
    <name evidence="4" type="ORF">BB560_003181</name>
</gene>
<feature type="compositionally biased region" description="Basic residues" evidence="2">
    <location>
        <begin position="145"/>
        <end position="156"/>
    </location>
</feature>
<sequence>MGRLTMPKRKRKTAVNAASRVKAQLQGNSGSSYAKKESDSTSKVNTKAIKKSSKNTVYKSKKVTLEISTPKKTQIFNSNDKNDTNINPATLLRPIFNNDIIDELALSIKKSVKNSLLSNDEEKPADNQSADSPMTLDDILDSSPRRSHRVSAKKNGRIIPEYVSPSKKRALENQITPILSERKREHVVDIPIQRTPYLSTEFLDDSLHFSGKMRKDVDIWITKIKSSREKLSSSALINKQYPQLLSAIKESDLFNSYKPKTVSELFKKYKVPDNIEKKDNKEEDWKYKFEKLVEMRNTKPERKMERLLKQMKTHLEGNPRLSTTADEKMHKQTEYVNQLKGELDRVNKLLEEGTENKLEASIKNDQSLQKEKELEEQVLILTEKFIESQSTVASLKNQRRLSSVSIDSSLREKARLCEELSGFKVLDITNDSEGSYYYCQFKGHYGTLHFFLSVFDDDDTNYEYMPNFDDLSGEEIAKISEFLPPYMKNPFFGSL</sequence>
<dbReference type="InterPro" id="IPR020981">
    <property type="entry name" value="Csm1/Pcs1_C"/>
</dbReference>
<feature type="region of interest" description="Disordered" evidence="2">
    <location>
        <begin position="24"/>
        <end position="47"/>
    </location>
</feature>
<dbReference type="GO" id="GO:0051315">
    <property type="term" value="P:attachment of mitotic spindle microtubules to kinetochore"/>
    <property type="evidence" value="ECO:0007669"/>
    <property type="project" value="TreeGrafter"/>
</dbReference>
<dbReference type="PANTHER" id="PTHR28006">
    <property type="entry name" value="MONOPOLIN COMPLEX SUBUNIT CSM1"/>
    <property type="match status" value="1"/>
</dbReference>
<dbReference type="GO" id="GO:0033551">
    <property type="term" value="C:monopolin complex"/>
    <property type="evidence" value="ECO:0007669"/>
    <property type="project" value="InterPro"/>
</dbReference>
<dbReference type="CDD" id="cd23787">
    <property type="entry name" value="RWD_CSM1"/>
    <property type="match status" value="1"/>
</dbReference>
<dbReference type="EMBL" id="MBFS01000492">
    <property type="protein sequence ID" value="PVV02364.1"/>
    <property type="molecule type" value="Genomic_DNA"/>
</dbReference>